<dbReference type="PANTHER" id="PTHR10972:SF102">
    <property type="entry name" value="OXYSTEROL-BINDING PROTEIN"/>
    <property type="match status" value="1"/>
</dbReference>
<protein>
    <recommendedName>
        <fullName evidence="5">Oxysterol-binding protein</fullName>
    </recommendedName>
</protein>
<dbReference type="GO" id="GO:0032934">
    <property type="term" value="F:sterol binding"/>
    <property type="evidence" value="ECO:0007669"/>
    <property type="project" value="TreeGrafter"/>
</dbReference>
<evidence type="ECO:0000313" key="3">
    <source>
        <dbReference type="EMBL" id="CEP17336.1"/>
    </source>
</evidence>
<dbReference type="PROSITE" id="PS01013">
    <property type="entry name" value="OSBP"/>
    <property type="match status" value="1"/>
</dbReference>
<dbReference type="OrthoDB" id="14833at2759"/>
<gene>
    <name evidence="3" type="primary">PARPA_11632.1 scaffold 44482</name>
</gene>
<accession>A0A0B7NFP7</accession>
<organism evidence="3 4">
    <name type="scientific">Parasitella parasitica</name>
    <dbReference type="NCBI Taxonomy" id="35722"/>
    <lineage>
        <taxon>Eukaryota</taxon>
        <taxon>Fungi</taxon>
        <taxon>Fungi incertae sedis</taxon>
        <taxon>Mucoromycota</taxon>
        <taxon>Mucoromycotina</taxon>
        <taxon>Mucoromycetes</taxon>
        <taxon>Mucorales</taxon>
        <taxon>Mucorineae</taxon>
        <taxon>Mucoraceae</taxon>
        <taxon>Parasitella</taxon>
    </lineage>
</organism>
<evidence type="ECO:0000256" key="2">
    <source>
        <dbReference type="RuleBase" id="RU003844"/>
    </source>
</evidence>
<dbReference type="PANTHER" id="PTHR10972">
    <property type="entry name" value="OXYSTEROL-BINDING PROTEIN-RELATED"/>
    <property type="match status" value="1"/>
</dbReference>
<dbReference type="InterPro" id="IPR037239">
    <property type="entry name" value="OSBP_sf"/>
</dbReference>
<keyword evidence="4" id="KW-1185">Reference proteome</keyword>
<dbReference type="GO" id="GO:0016020">
    <property type="term" value="C:membrane"/>
    <property type="evidence" value="ECO:0007669"/>
    <property type="project" value="TreeGrafter"/>
</dbReference>
<proteinExistence type="inferred from homology"/>
<dbReference type="STRING" id="35722.A0A0B7NFP7"/>
<dbReference type="EMBL" id="LN733663">
    <property type="protein sequence ID" value="CEP17336.1"/>
    <property type="molecule type" value="Genomic_DNA"/>
</dbReference>
<evidence type="ECO:0000313" key="4">
    <source>
        <dbReference type="Proteomes" id="UP000054107"/>
    </source>
</evidence>
<evidence type="ECO:0000256" key="1">
    <source>
        <dbReference type="ARBA" id="ARBA00008842"/>
    </source>
</evidence>
<dbReference type="FunFam" id="1.10.287.2720:FF:000001">
    <property type="entry name" value="Oxysterol-binding OBPalpha"/>
    <property type="match status" value="1"/>
</dbReference>
<dbReference type="Gene3D" id="2.40.160.120">
    <property type="match status" value="1"/>
</dbReference>
<reference evidence="3 4" key="1">
    <citation type="submission" date="2014-09" db="EMBL/GenBank/DDBJ databases">
        <authorList>
            <person name="Ellenberger Sabrina"/>
        </authorList>
    </citation>
    <scope>NUCLEOTIDE SEQUENCE [LARGE SCALE GENOMIC DNA]</scope>
    <source>
        <strain evidence="3 4">CBS 412.66</strain>
    </source>
</reference>
<dbReference type="Gene3D" id="3.30.70.3490">
    <property type="match status" value="1"/>
</dbReference>
<dbReference type="InterPro" id="IPR000648">
    <property type="entry name" value="Oxysterol-bd"/>
</dbReference>
<dbReference type="Gene3D" id="1.10.287.2720">
    <property type="match status" value="1"/>
</dbReference>
<dbReference type="GO" id="GO:0005829">
    <property type="term" value="C:cytosol"/>
    <property type="evidence" value="ECO:0007669"/>
    <property type="project" value="TreeGrafter"/>
</dbReference>
<dbReference type="Pfam" id="PF01237">
    <property type="entry name" value="Oxysterol_BP"/>
    <property type="match status" value="1"/>
</dbReference>
<dbReference type="InterPro" id="IPR018494">
    <property type="entry name" value="Oxysterol-bd_CS"/>
</dbReference>
<dbReference type="AlphaFoldDB" id="A0A0B7NFP7"/>
<comment type="similarity">
    <text evidence="1 2">Belongs to the OSBP family.</text>
</comment>
<evidence type="ECO:0008006" key="5">
    <source>
        <dbReference type="Google" id="ProtNLM"/>
    </source>
</evidence>
<sequence length="395" mass="45332">MPHHTTDNESNTEELAEGSRSILLAIASQLTKGMDLHRVTLPTFVLEPRSMLERITDFMAHPEFILPVSDIEDDTQRFIAVVKWFLSGWHIKPKGVKKPFNPVLGEFFRCKYNYQDGSEAFYIAEQVSHHPPASAYFYTCPQHKVIITGDLKPKSRFYGNSVASLMQGTINFILPSRNNELYQVKMPNMYARGVLFGTMTLELGDASTVRCASSDLICEMDFQTKGFFSGQPNSVVGKIKRESTQEILYEISGQWSGELFIKKYTPPEKSSITGLLSLGKKSDKEEKKPDLMVDVRDYVKYPLQVPENQEEKESRRLWAKLTEGLLANNQDMATDEKTKVEDEERALRKEREQKNIEWKPRFFDVDGDDYKFKGMDKLNLDNVQESCNTLNTLFQ</sequence>
<dbReference type="Proteomes" id="UP000054107">
    <property type="component" value="Unassembled WGS sequence"/>
</dbReference>
<dbReference type="SUPFAM" id="SSF144000">
    <property type="entry name" value="Oxysterol-binding protein-like"/>
    <property type="match status" value="1"/>
</dbReference>
<name>A0A0B7NFP7_9FUNG</name>